<protein>
    <submittedName>
        <fullName evidence="1">Uncharacterized protein</fullName>
    </submittedName>
</protein>
<accession>A0A0A8ZQU3</accession>
<sequence>MNSTSGFSPATENSSSE</sequence>
<dbReference type="AlphaFoldDB" id="A0A0A8ZQU3"/>
<reference evidence="1" key="1">
    <citation type="submission" date="2014-09" db="EMBL/GenBank/DDBJ databases">
        <authorList>
            <person name="Magalhaes I.L.F."/>
            <person name="Oliveira U."/>
            <person name="Santos F.R."/>
            <person name="Vidigal T.H.D.A."/>
            <person name="Brescovit A.D."/>
            <person name="Santos A.J."/>
        </authorList>
    </citation>
    <scope>NUCLEOTIDE SEQUENCE</scope>
    <source>
        <tissue evidence="1">Shoot tissue taken approximately 20 cm above the soil surface</tissue>
    </source>
</reference>
<organism evidence="1">
    <name type="scientific">Arundo donax</name>
    <name type="common">Giant reed</name>
    <name type="synonym">Donax arundinaceus</name>
    <dbReference type="NCBI Taxonomy" id="35708"/>
    <lineage>
        <taxon>Eukaryota</taxon>
        <taxon>Viridiplantae</taxon>
        <taxon>Streptophyta</taxon>
        <taxon>Embryophyta</taxon>
        <taxon>Tracheophyta</taxon>
        <taxon>Spermatophyta</taxon>
        <taxon>Magnoliopsida</taxon>
        <taxon>Liliopsida</taxon>
        <taxon>Poales</taxon>
        <taxon>Poaceae</taxon>
        <taxon>PACMAD clade</taxon>
        <taxon>Arundinoideae</taxon>
        <taxon>Arundineae</taxon>
        <taxon>Arundo</taxon>
    </lineage>
</organism>
<proteinExistence type="predicted"/>
<evidence type="ECO:0000313" key="1">
    <source>
        <dbReference type="EMBL" id="JAD37212.1"/>
    </source>
</evidence>
<dbReference type="EMBL" id="GBRH01260683">
    <property type="protein sequence ID" value="JAD37212.1"/>
    <property type="molecule type" value="Transcribed_RNA"/>
</dbReference>
<name>A0A0A8ZQU3_ARUDO</name>
<reference evidence="1" key="2">
    <citation type="journal article" date="2015" name="Data Brief">
        <title>Shoot transcriptome of the giant reed, Arundo donax.</title>
        <authorList>
            <person name="Barrero R.A."/>
            <person name="Guerrero F.D."/>
            <person name="Moolhuijzen P."/>
            <person name="Goolsby J.A."/>
            <person name="Tidwell J."/>
            <person name="Bellgard S.E."/>
            <person name="Bellgard M.I."/>
        </authorList>
    </citation>
    <scope>NUCLEOTIDE SEQUENCE</scope>
    <source>
        <tissue evidence="1">Shoot tissue taken approximately 20 cm above the soil surface</tissue>
    </source>
</reference>